<feature type="domain" description="MH2" evidence="7">
    <location>
        <begin position="38"/>
        <end position="226"/>
    </location>
</feature>
<dbReference type="AlphaFoldDB" id="A0AAN8LHG6"/>
<reference evidence="8 9" key="1">
    <citation type="submission" date="2021-04" db="EMBL/GenBank/DDBJ databases">
        <authorList>
            <person name="De Guttry C."/>
            <person name="Zahm M."/>
            <person name="Klopp C."/>
            <person name="Cabau C."/>
            <person name="Louis A."/>
            <person name="Berthelot C."/>
            <person name="Parey E."/>
            <person name="Roest Crollius H."/>
            <person name="Montfort J."/>
            <person name="Robinson-Rechavi M."/>
            <person name="Bucao C."/>
            <person name="Bouchez O."/>
            <person name="Gislard M."/>
            <person name="Lluch J."/>
            <person name="Milhes M."/>
            <person name="Lampietro C."/>
            <person name="Lopez Roques C."/>
            <person name="Donnadieu C."/>
            <person name="Braasch I."/>
            <person name="Desvignes T."/>
            <person name="Postlethwait J."/>
            <person name="Bobe J."/>
            <person name="Wedekind C."/>
            <person name="Guiguen Y."/>
        </authorList>
    </citation>
    <scope>NUCLEOTIDE SEQUENCE [LARGE SCALE GENOMIC DNA]</scope>
    <source>
        <strain evidence="8">Cs_M1</strain>
        <tissue evidence="8">Blood</tissue>
    </source>
</reference>
<dbReference type="GO" id="GO:0000978">
    <property type="term" value="F:RNA polymerase II cis-regulatory region sequence-specific DNA binding"/>
    <property type="evidence" value="ECO:0007669"/>
    <property type="project" value="TreeGrafter"/>
</dbReference>
<dbReference type="EMBL" id="JAGTTL010000021">
    <property type="protein sequence ID" value="KAK6306760.1"/>
    <property type="molecule type" value="Genomic_DNA"/>
</dbReference>
<dbReference type="GO" id="GO:0030509">
    <property type="term" value="P:BMP signaling pathway"/>
    <property type="evidence" value="ECO:0007669"/>
    <property type="project" value="TreeGrafter"/>
</dbReference>
<evidence type="ECO:0000256" key="6">
    <source>
        <dbReference type="SAM" id="MobiDB-lite"/>
    </source>
</evidence>
<sequence>MGTCNTTHPCLIQGTTGLCTMSMTSSPPISNHPAPDYWCSTAYFEMDVQVGETFKVPSTCPVVVTVDGYVDPSGGDRFCLGQLSNVAPDRGHRKSQAPHREGDPAGVQRCLTCVSATGKCSSRQRRRRRQPQLRLPLLLGTSLGRAPWEASLPAISLSAAAGIGVDDLRRLCILRMSFVKGWGPDYPRTSIKETPCWIENPPTPRPPATGRGAAHHHALADPKPLD</sequence>
<keyword evidence="4" id="KW-0238">DNA-binding</keyword>
<evidence type="ECO:0000313" key="9">
    <source>
        <dbReference type="Proteomes" id="UP001356427"/>
    </source>
</evidence>
<keyword evidence="3" id="KW-0805">Transcription regulation</keyword>
<keyword evidence="2" id="KW-0963">Cytoplasm</keyword>
<keyword evidence="5" id="KW-0804">Transcription</keyword>
<dbReference type="GO" id="GO:0060395">
    <property type="term" value="P:SMAD protein signal transduction"/>
    <property type="evidence" value="ECO:0007669"/>
    <property type="project" value="TreeGrafter"/>
</dbReference>
<evidence type="ECO:0000313" key="8">
    <source>
        <dbReference type="EMBL" id="KAK6306760.1"/>
    </source>
</evidence>
<dbReference type="GO" id="GO:0005737">
    <property type="term" value="C:cytoplasm"/>
    <property type="evidence" value="ECO:0007669"/>
    <property type="project" value="UniProtKB-SubCell"/>
</dbReference>
<evidence type="ECO:0000256" key="4">
    <source>
        <dbReference type="ARBA" id="ARBA00023125"/>
    </source>
</evidence>
<dbReference type="GO" id="GO:0007179">
    <property type="term" value="P:transforming growth factor beta receptor signaling pathway"/>
    <property type="evidence" value="ECO:0007669"/>
    <property type="project" value="TreeGrafter"/>
</dbReference>
<dbReference type="InterPro" id="IPR008984">
    <property type="entry name" value="SMAD_FHA_dom_sf"/>
</dbReference>
<accession>A0AAN8LHG6</accession>
<comment type="caution">
    <text evidence="8">The sequence shown here is derived from an EMBL/GenBank/DDBJ whole genome shotgun (WGS) entry which is preliminary data.</text>
</comment>
<dbReference type="Proteomes" id="UP001356427">
    <property type="component" value="Unassembled WGS sequence"/>
</dbReference>
<dbReference type="InterPro" id="IPR013790">
    <property type="entry name" value="Dwarfin"/>
</dbReference>
<comment type="subcellular location">
    <subcellularLocation>
        <location evidence="1">Cytoplasm</location>
    </subcellularLocation>
</comment>
<dbReference type="SMART" id="SM00524">
    <property type="entry name" value="DWB"/>
    <property type="match status" value="1"/>
</dbReference>
<dbReference type="Pfam" id="PF03166">
    <property type="entry name" value="MH2"/>
    <property type="match status" value="2"/>
</dbReference>
<feature type="region of interest" description="Disordered" evidence="6">
    <location>
        <begin position="197"/>
        <end position="226"/>
    </location>
</feature>
<evidence type="ECO:0000256" key="5">
    <source>
        <dbReference type="ARBA" id="ARBA00023163"/>
    </source>
</evidence>
<name>A0AAN8LHG6_9TELE</name>
<evidence type="ECO:0000256" key="1">
    <source>
        <dbReference type="ARBA" id="ARBA00004496"/>
    </source>
</evidence>
<dbReference type="GO" id="GO:0071144">
    <property type="term" value="C:heteromeric SMAD protein complex"/>
    <property type="evidence" value="ECO:0007669"/>
    <property type="project" value="TreeGrafter"/>
</dbReference>
<proteinExistence type="predicted"/>
<dbReference type="SUPFAM" id="SSF49879">
    <property type="entry name" value="SMAD/FHA domain"/>
    <property type="match status" value="1"/>
</dbReference>
<dbReference type="GO" id="GO:0000981">
    <property type="term" value="F:DNA-binding transcription factor activity, RNA polymerase II-specific"/>
    <property type="evidence" value="ECO:0007669"/>
    <property type="project" value="TreeGrafter"/>
</dbReference>
<dbReference type="PANTHER" id="PTHR13703:SF63">
    <property type="entry name" value="MOTHERS AGAINST DECAPENTAPLEGIC HOMOLOG 4"/>
    <property type="match status" value="1"/>
</dbReference>
<evidence type="ECO:0000259" key="7">
    <source>
        <dbReference type="PROSITE" id="PS51076"/>
    </source>
</evidence>
<dbReference type="GO" id="GO:0009653">
    <property type="term" value="P:anatomical structure morphogenesis"/>
    <property type="evidence" value="ECO:0007669"/>
    <property type="project" value="TreeGrafter"/>
</dbReference>
<dbReference type="GO" id="GO:0070411">
    <property type="term" value="F:I-SMAD binding"/>
    <property type="evidence" value="ECO:0007669"/>
    <property type="project" value="TreeGrafter"/>
</dbReference>
<dbReference type="GO" id="GO:0030154">
    <property type="term" value="P:cell differentiation"/>
    <property type="evidence" value="ECO:0007669"/>
    <property type="project" value="TreeGrafter"/>
</dbReference>
<dbReference type="InterPro" id="IPR001132">
    <property type="entry name" value="SMAD_dom_Dwarfin-type"/>
</dbReference>
<gene>
    <name evidence="8" type="ORF">J4Q44_G00236850</name>
</gene>
<organism evidence="8 9">
    <name type="scientific">Coregonus suidteri</name>
    <dbReference type="NCBI Taxonomy" id="861788"/>
    <lineage>
        <taxon>Eukaryota</taxon>
        <taxon>Metazoa</taxon>
        <taxon>Chordata</taxon>
        <taxon>Craniata</taxon>
        <taxon>Vertebrata</taxon>
        <taxon>Euteleostomi</taxon>
        <taxon>Actinopterygii</taxon>
        <taxon>Neopterygii</taxon>
        <taxon>Teleostei</taxon>
        <taxon>Protacanthopterygii</taxon>
        <taxon>Salmoniformes</taxon>
        <taxon>Salmonidae</taxon>
        <taxon>Coregoninae</taxon>
        <taxon>Coregonus</taxon>
    </lineage>
</organism>
<evidence type="ECO:0000256" key="2">
    <source>
        <dbReference type="ARBA" id="ARBA00022490"/>
    </source>
</evidence>
<dbReference type="PANTHER" id="PTHR13703">
    <property type="entry name" value="SMAD"/>
    <property type="match status" value="1"/>
</dbReference>
<evidence type="ECO:0000256" key="3">
    <source>
        <dbReference type="ARBA" id="ARBA00023015"/>
    </source>
</evidence>
<protein>
    <recommendedName>
        <fullName evidence="7">MH2 domain-containing protein</fullName>
    </recommendedName>
</protein>
<dbReference type="PROSITE" id="PS51076">
    <property type="entry name" value="MH2"/>
    <property type="match status" value="1"/>
</dbReference>
<keyword evidence="9" id="KW-1185">Reference proteome</keyword>
<dbReference type="Gene3D" id="2.60.200.10">
    <property type="match status" value="2"/>
</dbReference>
<dbReference type="InterPro" id="IPR017855">
    <property type="entry name" value="SMAD-like_dom_sf"/>
</dbReference>